<proteinExistence type="predicted"/>
<dbReference type="InterPro" id="IPR019734">
    <property type="entry name" value="TPR_rpt"/>
</dbReference>
<organism evidence="2 3">
    <name type="scientific">Salinihabitans flavidus</name>
    <dbReference type="NCBI Taxonomy" id="569882"/>
    <lineage>
        <taxon>Bacteria</taxon>
        <taxon>Pseudomonadati</taxon>
        <taxon>Pseudomonadota</taxon>
        <taxon>Alphaproteobacteria</taxon>
        <taxon>Rhodobacterales</taxon>
        <taxon>Roseobacteraceae</taxon>
        <taxon>Salinihabitans</taxon>
    </lineage>
</organism>
<evidence type="ECO:0000313" key="3">
    <source>
        <dbReference type="Proteomes" id="UP000198893"/>
    </source>
</evidence>
<dbReference type="EMBL" id="FODS01000014">
    <property type="protein sequence ID" value="SEO86609.1"/>
    <property type="molecule type" value="Genomic_DNA"/>
</dbReference>
<gene>
    <name evidence="2" type="ORF">SAMN04490248_11472</name>
</gene>
<dbReference type="OrthoDB" id="9815010at2"/>
<dbReference type="SUPFAM" id="SSF48452">
    <property type="entry name" value="TPR-like"/>
    <property type="match status" value="1"/>
</dbReference>
<keyword evidence="3" id="KW-1185">Reference proteome</keyword>
<dbReference type="SMART" id="SM00028">
    <property type="entry name" value="TPR"/>
    <property type="match status" value="3"/>
</dbReference>
<protein>
    <submittedName>
        <fullName evidence="2">Uncharacterized protein</fullName>
    </submittedName>
</protein>
<sequence>MGVMKSYLKPIVAAAFAAIAFLGAAGAQEASGDDLLAQLREAGPEEAVRLEREIRHAWSKSGSAAADLLLKRGRDAMERQEVHAAIEHFTALTDHAPDFAQGWVERARAYAHAELFGPAIGDLEQALALEPAHFQAIMGLASIMEALDEREAAHQALQEVEAIHPHHPDLDEAMKRLAPGLSGRSL</sequence>
<dbReference type="STRING" id="569882.SAMN04490248_11472"/>
<name>A0A1H8T662_9RHOB</name>
<accession>A0A1H8T662</accession>
<evidence type="ECO:0000256" key="1">
    <source>
        <dbReference type="SAM" id="SignalP"/>
    </source>
</evidence>
<dbReference type="InterPro" id="IPR011990">
    <property type="entry name" value="TPR-like_helical_dom_sf"/>
</dbReference>
<feature type="signal peptide" evidence="1">
    <location>
        <begin position="1"/>
        <end position="27"/>
    </location>
</feature>
<feature type="chain" id="PRO_5011594019" evidence="1">
    <location>
        <begin position="28"/>
        <end position="186"/>
    </location>
</feature>
<evidence type="ECO:0000313" key="2">
    <source>
        <dbReference type="EMBL" id="SEO86609.1"/>
    </source>
</evidence>
<reference evidence="2 3" key="1">
    <citation type="submission" date="2016-10" db="EMBL/GenBank/DDBJ databases">
        <authorList>
            <person name="de Groot N.N."/>
        </authorList>
    </citation>
    <scope>NUCLEOTIDE SEQUENCE [LARGE SCALE GENOMIC DNA]</scope>
    <source>
        <strain evidence="2 3">DSM 27842</strain>
    </source>
</reference>
<dbReference type="Gene3D" id="1.25.40.10">
    <property type="entry name" value="Tetratricopeptide repeat domain"/>
    <property type="match status" value="1"/>
</dbReference>
<dbReference type="AlphaFoldDB" id="A0A1H8T662"/>
<keyword evidence="1" id="KW-0732">Signal</keyword>
<dbReference type="Proteomes" id="UP000198893">
    <property type="component" value="Unassembled WGS sequence"/>
</dbReference>